<gene>
    <name evidence="2" type="ORF">DFP80_11334</name>
</gene>
<comment type="caution">
    <text evidence="2">The sequence shown here is derived from an EMBL/GenBank/DDBJ whole genome shotgun (WGS) entry which is preliminary data.</text>
</comment>
<keyword evidence="3" id="KW-1185">Reference proteome</keyword>
<accession>A0A366J0W9</accession>
<feature type="signal peptide" evidence="1">
    <location>
        <begin position="1"/>
        <end position="20"/>
    </location>
</feature>
<evidence type="ECO:0000313" key="2">
    <source>
        <dbReference type="EMBL" id="RBP79578.1"/>
    </source>
</evidence>
<dbReference type="AlphaFoldDB" id="A0A366J0W9"/>
<dbReference type="EMBL" id="QNSE01000013">
    <property type="protein sequence ID" value="RBP79578.1"/>
    <property type="molecule type" value="Genomic_DNA"/>
</dbReference>
<evidence type="ECO:0000313" key="3">
    <source>
        <dbReference type="Proteomes" id="UP000252792"/>
    </source>
</evidence>
<dbReference type="PROSITE" id="PS51257">
    <property type="entry name" value="PROKAR_LIPOPROTEIN"/>
    <property type="match status" value="1"/>
</dbReference>
<dbReference type="Proteomes" id="UP000252792">
    <property type="component" value="Unassembled WGS sequence"/>
</dbReference>
<name>A0A366J0W9_9GAMM</name>
<dbReference type="OrthoDB" id="6104585at2"/>
<feature type="chain" id="PRO_5017032966" description="Lipoprotein" evidence="1">
    <location>
        <begin position="21"/>
        <end position="371"/>
    </location>
</feature>
<reference evidence="2 3" key="1">
    <citation type="submission" date="2018-06" db="EMBL/GenBank/DDBJ databases">
        <title>Genomic Encyclopedia of Type Strains, Phase III (KMG-III): the genomes of soil and plant-associated and newly described type strains.</title>
        <authorList>
            <person name="Whitman W."/>
        </authorList>
    </citation>
    <scope>NUCLEOTIDE SEQUENCE [LARGE SCALE GENOMIC DNA]</scope>
    <source>
        <strain evidence="2 3">CECT 7377</strain>
    </source>
</reference>
<protein>
    <recommendedName>
        <fullName evidence="4">Lipoprotein</fullName>
    </recommendedName>
</protein>
<sequence length="371" mass="41356">MKHSILLPAALLLSACSTNSQLNVVDGLTLVAANDGIGMNPSRWMVSGHPVQTTYVSLNGQLALRAGQVCIASRFRSPFTNNCQSLDLNEENKEDREIAFYSEYYQPEGKNSEKTLKNLLDTVYEAREAQIDYVNKSATYYACVTQKEVEISKNKEFEEADTALAEIKKQLPDICTDERSNREQALSKLKIKQLAERKQIMEPNRLVYNWAESLKFEGGAVVLEQSKNAASGRYSKEASGYTVVDGIRIERVQISCDGIKALITKHNDYDRLKIVTMTLSADELYYDAREDKTTAFNANLTFSPSELKTLKNIFESDVEANINAALASSSNIASSGYLKLANQMDQTDQSSNTGLTYYAVLTDLKSFQCPE</sequence>
<proteinExistence type="predicted"/>
<dbReference type="RefSeq" id="WP_113917920.1">
    <property type="nucleotide sequence ID" value="NZ_QNSE01000013.1"/>
</dbReference>
<keyword evidence="1" id="KW-0732">Signal</keyword>
<evidence type="ECO:0000256" key="1">
    <source>
        <dbReference type="SAM" id="SignalP"/>
    </source>
</evidence>
<organism evidence="2 3">
    <name type="scientific">Marinomonas rhizomae</name>
    <dbReference type="NCBI Taxonomy" id="491948"/>
    <lineage>
        <taxon>Bacteria</taxon>
        <taxon>Pseudomonadati</taxon>
        <taxon>Pseudomonadota</taxon>
        <taxon>Gammaproteobacteria</taxon>
        <taxon>Oceanospirillales</taxon>
        <taxon>Oceanospirillaceae</taxon>
        <taxon>Marinomonas</taxon>
    </lineage>
</organism>
<evidence type="ECO:0008006" key="4">
    <source>
        <dbReference type="Google" id="ProtNLM"/>
    </source>
</evidence>